<reference evidence="2" key="1">
    <citation type="submission" date="2021-02" db="EMBL/GenBank/DDBJ databases">
        <authorList>
            <person name="Nieuwenhuis M."/>
            <person name="Van De Peppel L.J.J."/>
        </authorList>
    </citation>
    <scope>NUCLEOTIDE SEQUENCE</scope>
    <source>
        <strain evidence="2">D49</strain>
    </source>
</reference>
<accession>A0A9P7K1T7</accession>
<feature type="region of interest" description="Disordered" evidence="1">
    <location>
        <begin position="1"/>
        <end position="51"/>
    </location>
</feature>
<comment type="caution">
    <text evidence="2">The sequence shown here is derived from an EMBL/GenBank/DDBJ whole genome shotgun (WGS) entry which is preliminary data.</text>
</comment>
<dbReference type="Proteomes" id="UP000717328">
    <property type="component" value="Unassembled WGS sequence"/>
</dbReference>
<reference evidence="2" key="2">
    <citation type="submission" date="2021-10" db="EMBL/GenBank/DDBJ databases">
        <title>Phylogenomics reveals ancestral predisposition of the termite-cultivated fungus Termitomyces towards a domesticated lifestyle.</title>
        <authorList>
            <person name="Auxier B."/>
            <person name="Grum-Grzhimaylo A."/>
            <person name="Cardenas M.E."/>
            <person name="Lodge J.D."/>
            <person name="Laessoe T."/>
            <person name="Pedersen O."/>
            <person name="Smith M.E."/>
            <person name="Kuyper T.W."/>
            <person name="Franco-Molano E.A."/>
            <person name="Baroni T.J."/>
            <person name="Aanen D.K."/>
        </authorList>
    </citation>
    <scope>NUCLEOTIDE SEQUENCE</scope>
    <source>
        <strain evidence="2">D49</strain>
    </source>
</reference>
<feature type="non-terminal residue" evidence="2">
    <location>
        <position position="262"/>
    </location>
</feature>
<dbReference type="AlphaFoldDB" id="A0A9P7K1T7"/>
<gene>
    <name evidence="2" type="ORF">H0H81_007974</name>
</gene>
<sequence>MILEEEEADNEDDNNDSDDDDDDDDDDGPPDNDPEPSSGTAEEPEPNAPQSATRPRYIFFFVGVCVGALVNWVRNHYGTFIHSGIVSLRRFVRSRAFLALNRFKKGLSRTVRHTIAALRNVKMVAGIVTHKAVNLKEHLVLVASAPQRITATKESFDGLVTWSHGAFNNIVKDSYRIVEQLGGELERTMLVEPLLFAMHDLPERRHWNTVNRTATVAQVSLVAEASAVRRIEKTAPTSLLWPAAFIAMAEPLDSRRNDSIIP</sequence>
<organism evidence="2 3">
    <name type="scientific">Sphagnurus paluster</name>
    <dbReference type="NCBI Taxonomy" id="117069"/>
    <lineage>
        <taxon>Eukaryota</taxon>
        <taxon>Fungi</taxon>
        <taxon>Dikarya</taxon>
        <taxon>Basidiomycota</taxon>
        <taxon>Agaricomycotina</taxon>
        <taxon>Agaricomycetes</taxon>
        <taxon>Agaricomycetidae</taxon>
        <taxon>Agaricales</taxon>
        <taxon>Tricholomatineae</taxon>
        <taxon>Lyophyllaceae</taxon>
        <taxon>Sphagnurus</taxon>
    </lineage>
</organism>
<keyword evidence="3" id="KW-1185">Reference proteome</keyword>
<proteinExistence type="predicted"/>
<evidence type="ECO:0000256" key="1">
    <source>
        <dbReference type="SAM" id="MobiDB-lite"/>
    </source>
</evidence>
<feature type="compositionally biased region" description="Acidic residues" evidence="1">
    <location>
        <begin position="1"/>
        <end position="34"/>
    </location>
</feature>
<evidence type="ECO:0000313" key="3">
    <source>
        <dbReference type="Proteomes" id="UP000717328"/>
    </source>
</evidence>
<name>A0A9P7K1T7_9AGAR</name>
<evidence type="ECO:0000313" key="2">
    <source>
        <dbReference type="EMBL" id="KAG5633418.1"/>
    </source>
</evidence>
<protein>
    <submittedName>
        <fullName evidence="2">Uncharacterized protein</fullName>
    </submittedName>
</protein>
<dbReference type="EMBL" id="JABCKI010007879">
    <property type="protein sequence ID" value="KAG5633418.1"/>
    <property type="molecule type" value="Genomic_DNA"/>
</dbReference>